<evidence type="ECO:0000313" key="2">
    <source>
        <dbReference type="Proteomes" id="UP000177334"/>
    </source>
</evidence>
<dbReference type="Proteomes" id="UP000177334">
    <property type="component" value="Unassembled WGS sequence"/>
</dbReference>
<protein>
    <submittedName>
        <fullName evidence="1">Uncharacterized protein</fullName>
    </submittedName>
</protein>
<sequence>MEINKETIKEYANRYDRRSKGTDDEIATNEITKWFKTHRYLDKERFMRVALWKSKRPQRHYASNDNAIVKEITQFSLATKNEEVRLKVLFAINGVSYPIASVILHFAFPDKYPILDFRVIWSLGIKQPKSYNFAFWQKYCDNVRDISKEMGESIRTVDKALWEYSKEHQTKEK</sequence>
<gene>
    <name evidence="1" type="ORF">A3H05_00735</name>
</gene>
<dbReference type="AlphaFoldDB" id="A0A1F5XY63"/>
<organism evidence="1 2">
    <name type="scientific">Candidatus Giovannonibacteria bacterium RIFCSPLOWO2_12_FULL_43_26</name>
    <dbReference type="NCBI Taxonomy" id="1798363"/>
    <lineage>
        <taxon>Bacteria</taxon>
        <taxon>Candidatus Giovannoniibacteriota</taxon>
    </lineage>
</organism>
<accession>A0A1F5XY63</accession>
<name>A0A1F5XY63_9BACT</name>
<dbReference type="EMBL" id="MFIP01000001">
    <property type="protein sequence ID" value="OGF92832.1"/>
    <property type="molecule type" value="Genomic_DNA"/>
</dbReference>
<proteinExistence type="predicted"/>
<reference evidence="1 2" key="1">
    <citation type="journal article" date="2016" name="Nat. Commun.">
        <title>Thousands of microbial genomes shed light on interconnected biogeochemical processes in an aquifer system.</title>
        <authorList>
            <person name="Anantharaman K."/>
            <person name="Brown C.T."/>
            <person name="Hug L.A."/>
            <person name="Sharon I."/>
            <person name="Castelle C.J."/>
            <person name="Probst A.J."/>
            <person name="Thomas B.C."/>
            <person name="Singh A."/>
            <person name="Wilkins M.J."/>
            <person name="Karaoz U."/>
            <person name="Brodie E.L."/>
            <person name="Williams K.H."/>
            <person name="Hubbard S.S."/>
            <person name="Banfield J.F."/>
        </authorList>
    </citation>
    <scope>NUCLEOTIDE SEQUENCE [LARGE SCALE GENOMIC DNA]</scope>
</reference>
<evidence type="ECO:0000313" key="1">
    <source>
        <dbReference type="EMBL" id="OGF92832.1"/>
    </source>
</evidence>
<comment type="caution">
    <text evidence="1">The sequence shown here is derived from an EMBL/GenBank/DDBJ whole genome shotgun (WGS) entry which is preliminary data.</text>
</comment>